<proteinExistence type="predicted"/>
<organism evidence="3 4">
    <name type="scientific">Actinomadura chokoriensis</name>
    <dbReference type="NCBI Taxonomy" id="454156"/>
    <lineage>
        <taxon>Bacteria</taxon>
        <taxon>Bacillati</taxon>
        <taxon>Actinomycetota</taxon>
        <taxon>Actinomycetes</taxon>
        <taxon>Streptosporangiales</taxon>
        <taxon>Thermomonosporaceae</taxon>
        <taxon>Actinomadura</taxon>
    </lineage>
</organism>
<dbReference type="PANTHER" id="PTHR42923">
    <property type="entry name" value="PROTOPORPHYRINOGEN OXIDASE"/>
    <property type="match status" value="1"/>
</dbReference>
<dbReference type="PRINTS" id="PR00419">
    <property type="entry name" value="ADXRDTASE"/>
</dbReference>
<dbReference type="Proteomes" id="UP001569904">
    <property type="component" value="Unassembled WGS sequence"/>
</dbReference>
<dbReference type="EMBL" id="JAXCEH010000005">
    <property type="protein sequence ID" value="MFA1554172.1"/>
    <property type="molecule type" value="Genomic_DNA"/>
</dbReference>
<evidence type="ECO:0000313" key="4">
    <source>
        <dbReference type="Proteomes" id="UP001569904"/>
    </source>
</evidence>
<dbReference type="SUPFAM" id="SSF54373">
    <property type="entry name" value="FAD-linked reductases, C-terminal domain"/>
    <property type="match status" value="1"/>
</dbReference>
<name>A0ABV4QY40_9ACTN</name>
<feature type="region of interest" description="Disordered" evidence="1">
    <location>
        <begin position="461"/>
        <end position="494"/>
    </location>
</feature>
<protein>
    <submittedName>
        <fullName evidence="3">NAD(P)/FAD-dependent oxidoreductase</fullName>
    </submittedName>
</protein>
<dbReference type="Gene3D" id="3.90.660.20">
    <property type="entry name" value="Protoporphyrinogen oxidase, mitochondrial, domain 2"/>
    <property type="match status" value="1"/>
</dbReference>
<comment type="caution">
    <text evidence="3">The sequence shown here is derived from an EMBL/GenBank/DDBJ whole genome shotgun (WGS) entry which is preliminary data.</text>
</comment>
<dbReference type="SUPFAM" id="SSF51905">
    <property type="entry name" value="FAD/NAD(P)-binding domain"/>
    <property type="match status" value="1"/>
</dbReference>
<evidence type="ECO:0000313" key="3">
    <source>
        <dbReference type="EMBL" id="MFA1554172.1"/>
    </source>
</evidence>
<gene>
    <name evidence="3" type="ORF">SM436_10795</name>
</gene>
<dbReference type="InterPro" id="IPR002937">
    <property type="entry name" value="Amino_oxidase"/>
</dbReference>
<evidence type="ECO:0000259" key="2">
    <source>
        <dbReference type="Pfam" id="PF01593"/>
    </source>
</evidence>
<accession>A0ABV4QY40</accession>
<reference evidence="3 4" key="1">
    <citation type="submission" date="2023-11" db="EMBL/GenBank/DDBJ databases">
        <title>Actinomadura monticuli sp. nov., isolated from volcanic ash.</title>
        <authorList>
            <person name="Lee S.D."/>
            <person name="Yang H."/>
            <person name="Kim I.S."/>
        </authorList>
    </citation>
    <scope>NUCLEOTIDE SEQUENCE [LARGE SCALE GENOMIC DNA]</scope>
    <source>
        <strain evidence="3 4">DSM 45346</strain>
    </source>
</reference>
<feature type="domain" description="Amine oxidase" evidence="2">
    <location>
        <begin position="23"/>
        <end position="447"/>
    </location>
</feature>
<sequence length="494" mass="52712">MTPRDGESRAPVLDVAVVGAGPAGLATAYALAEQGRKVRVLEAAEAVGGRMRTVREHGCLIDTGAEMFPGRAGYPETWRLIADLGLDRDPAAVPDVRDALAVWRDGRARPNAGRPLGLLTGAGLRPRARIDLVRLQARLARLARLGGLDPDRPERAGIAEDTVAALVRPYHPDLYDYLVHPLAAGFFGWNPERSAAAPFAAHLAACGGSHTWHTYRDGMDTLARALAGRLDVTTGHPVTRVTRDGRFVRVESPRGTVTARAVVLAVPAPVAAGLYDEPRPDAREFLAECGFTPMLRVSLVLDAPPAPGRTRPSFATLIPEAEDALLNVMTLDHRKHPGRAPRGRGLVSLIASPRGCRELLDAPDRAVAERLIASAGRFVPGLRAEPSHVLVHRFRHGLPEATPLALRLRGAFADRPVAAVEYAGDWVPLRPCSEGAVASAALAAERIQTYLSSNVRCLSGTAPAATRETATRETATRETAGLAAAPDPRSPDQR</sequence>
<dbReference type="Gene3D" id="1.10.3110.10">
    <property type="entry name" value="protoporphyrinogen ix oxidase, domain 3"/>
    <property type="match status" value="1"/>
</dbReference>
<dbReference type="InterPro" id="IPR036188">
    <property type="entry name" value="FAD/NAD-bd_sf"/>
</dbReference>
<dbReference type="InterPro" id="IPR050464">
    <property type="entry name" value="Zeta_carotene_desat/Oxidored"/>
</dbReference>
<dbReference type="Gene3D" id="3.50.50.60">
    <property type="entry name" value="FAD/NAD(P)-binding domain"/>
    <property type="match status" value="1"/>
</dbReference>
<evidence type="ECO:0000256" key="1">
    <source>
        <dbReference type="SAM" id="MobiDB-lite"/>
    </source>
</evidence>
<keyword evidence="4" id="KW-1185">Reference proteome</keyword>
<dbReference type="Pfam" id="PF01593">
    <property type="entry name" value="Amino_oxidase"/>
    <property type="match status" value="1"/>
</dbReference>
<dbReference type="RefSeq" id="WP_371940563.1">
    <property type="nucleotide sequence ID" value="NZ_JAXCEH010000005.1"/>
</dbReference>